<dbReference type="InterPro" id="IPR025209">
    <property type="entry name" value="DUF4209"/>
</dbReference>
<dbReference type="RefSeq" id="WP_062677683.1">
    <property type="nucleotide sequence ID" value="NZ_LQYW01000033.1"/>
</dbReference>
<name>A0A150N4Q4_9BACL</name>
<proteinExistence type="predicted"/>
<dbReference type="InterPro" id="IPR055804">
    <property type="entry name" value="DUF7380"/>
</dbReference>
<feature type="domain" description="DUF4209" evidence="1">
    <location>
        <begin position="499"/>
        <end position="586"/>
    </location>
</feature>
<gene>
    <name evidence="3" type="ORF">B4110_3363</name>
</gene>
<sequence>MEEYKDKVKQLERISYSEYLSEFAEEFKKIRDWAKEKGLVRFEKMAQYEIEVLSLHDQTPIVKINDRGRFIPMIEYKDGTKWLDIENFTGEQIAYYEQRLEETENVFLRARYADFLFEHGDKHGTKNKYEISKILLPSLLEIAEKHLDKGNFYSFVSDLARAVEVSLKMGNKEWIEIILKKIESTLHMFDKNKDYRWTLELSRLLRNILSSKLSSLVDENIVLLCVQLLNNGRKSYWDNKEYYMHRKFCEEIIHWKKFKRISKEEEQQLQLEIGRSFEEEAVHQQGREQKSSMVKAHFYELAMRHYANIGKTDKVEEMKILIRKAYKEWEESDELSVVSAEVSIPTHEIENMMRPYLEVDVAESIDMIAKSIDFIPDINNVEKLTKELMTAYPLYHLVTKGLIDDEKKVAEAKNDEESYQWAFSQNYMLHVQIVLNMIMVPLFDKLMNERGLTSELIVNKIFAWPLMSEKNKPFVELGIKKFFDGDYVSSIHILVPQFESTLRRMFAAAGYATTSIKKSTAQHEETFNEFLNRDDIKEALGERIHKLIQMVMVDQMGINLRNKVAHGLITFEQCTKGLNLLVIYLFLLLTNYSVVKEENNASE</sequence>
<comment type="caution">
    <text evidence="3">The sequence shown here is derived from an EMBL/GenBank/DDBJ whole genome shotgun (WGS) entry which is preliminary data.</text>
</comment>
<dbReference type="Proteomes" id="UP000075324">
    <property type="component" value="Unassembled WGS sequence"/>
</dbReference>
<feature type="domain" description="DUF7380" evidence="2">
    <location>
        <begin position="5"/>
        <end position="173"/>
    </location>
</feature>
<protein>
    <submittedName>
        <fullName evidence="3">Uncharacterized protein</fullName>
    </submittedName>
</protein>
<dbReference type="AlphaFoldDB" id="A0A150N4Q4"/>
<dbReference type="Pfam" id="PF13910">
    <property type="entry name" value="DUF4209"/>
    <property type="match status" value="1"/>
</dbReference>
<evidence type="ECO:0000313" key="3">
    <source>
        <dbReference type="EMBL" id="KYD31648.1"/>
    </source>
</evidence>
<accession>A0A150N4Q4</accession>
<organism evidence="3 4">
    <name type="scientific">Parageobacillus toebii</name>
    <dbReference type="NCBI Taxonomy" id="153151"/>
    <lineage>
        <taxon>Bacteria</taxon>
        <taxon>Bacillati</taxon>
        <taxon>Bacillota</taxon>
        <taxon>Bacilli</taxon>
        <taxon>Bacillales</taxon>
        <taxon>Anoxybacillaceae</taxon>
        <taxon>Parageobacillus</taxon>
    </lineage>
</organism>
<evidence type="ECO:0000313" key="4">
    <source>
        <dbReference type="Proteomes" id="UP000075324"/>
    </source>
</evidence>
<dbReference type="Pfam" id="PF24098">
    <property type="entry name" value="DUF7380"/>
    <property type="match status" value="1"/>
</dbReference>
<reference evidence="3 4" key="1">
    <citation type="submission" date="2016-01" db="EMBL/GenBank/DDBJ databases">
        <title>Draft Genome Sequences of Seven Thermophilic Sporeformers Isolated from Foods.</title>
        <authorList>
            <person name="Berendsen E.M."/>
            <person name="Wells-Bennik M.H."/>
            <person name="Krawcyk A.O."/>
            <person name="De Jong A."/>
            <person name="Holsappel S."/>
            <person name="Eijlander R.T."/>
            <person name="Kuipers O.P."/>
        </authorList>
    </citation>
    <scope>NUCLEOTIDE SEQUENCE [LARGE SCALE GENOMIC DNA]</scope>
    <source>
        <strain evidence="3 4">B4110</strain>
    </source>
</reference>
<dbReference type="PATRIC" id="fig|153151.4.peg.2230"/>
<evidence type="ECO:0000259" key="2">
    <source>
        <dbReference type="Pfam" id="PF24098"/>
    </source>
</evidence>
<dbReference type="EMBL" id="LQYW01000033">
    <property type="protein sequence ID" value="KYD31648.1"/>
    <property type="molecule type" value="Genomic_DNA"/>
</dbReference>
<evidence type="ECO:0000259" key="1">
    <source>
        <dbReference type="Pfam" id="PF13910"/>
    </source>
</evidence>